<accession>A0ACC2CPZ2</accession>
<evidence type="ECO:0000313" key="1">
    <source>
        <dbReference type="EMBL" id="KAJ7544123.1"/>
    </source>
</evidence>
<organism evidence="1 2">
    <name type="scientific">Diphasiastrum complanatum</name>
    <name type="common">Issler's clubmoss</name>
    <name type="synonym">Lycopodium complanatum</name>
    <dbReference type="NCBI Taxonomy" id="34168"/>
    <lineage>
        <taxon>Eukaryota</taxon>
        <taxon>Viridiplantae</taxon>
        <taxon>Streptophyta</taxon>
        <taxon>Embryophyta</taxon>
        <taxon>Tracheophyta</taxon>
        <taxon>Lycopodiopsida</taxon>
        <taxon>Lycopodiales</taxon>
        <taxon>Lycopodiaceae</taxon>
        <taxon>Lycopodioideae</taxon>
        <taxon>Diphasiastrum</taxon>
    </lineage>
</organism>
<name>A0ACC2CPZ2_DIPCM</name>
<dbReference type="Proteomes" id="UP001162992">
    <property type="component" value="Chromosome 9"/>
</dbReference>
<gene>
    <name evidence="1" type="ORF">O6H91_09G065400</name>
</gene>
<dbReference type="EMBL" id="CM055100">
    <property type="protein sequence ID" value="KAJ7544123.1"/>
    <property type="molecule type" value="Genomic_DNA"/>
</dbReference>
<protein>
    <submittedName>
        <fullName evidence="1">Uncharacterized protein</fullName>
    </submittedName>
</protein>
<proteinExistence type="predicted"/>
<keyword evidence="2" id="KW-1185">Reference proteome</keyword>
<comment type="caution">
    <text evidence="1">The sequence shown here is derived from an EMBL/GenBank/DDBJ whole genome shotgun (WGS) entry which is preliminary data.</text>
</comment>
<reference evidence="2" key="1">
    <citation type="journal article" date="2024" name="Proc. Natl. Acad. Sci. U.S.A.">
        <title>Extraordinary preservation of gene collinearity over three hundred million years revealed in homosporous lycophytes.</title>
        <authorList>
            <person name="Li C."/>
            <person name="Wickell D."/>
            <person name="Kuo L.Y."/>
            <person name="Chen X."/>
            <person name="Nie B."/>
            <person name="Liao X."/>
            <person name="Peng D."/>
            <person name="Ji J."/>
            <person name="Jenkins J."/>
            <person name="Williams M."/>
            <person name="Shu S."/>
            <person name="Plott C."/>
            <person name="Barry K."/>
            <person name="Rajasekar S."/>
            <person name="Grimwood J."/>
            <person name="Han X."/>
            <person name="Sun S."/>
            <person name="Hou Z."/>
            <person name="He W."/>
            <person name="Dai G."/>
            <person name="Sun C."/>
            <person name="Schmutz J."/>
            <person name="Leebens-Mack J.H."/>
            <person name="Li F.W."/>
            <person name="Wang L."/>
        </authorList>
    </citation>
    <scope>NUCLEOTIDE SEQUENCE [LARGE SCALE GENOMIC DNA]</scope>
    <source>
        <strain evidence="2">cv. PW_Plant_1</strain>
    </source>
</reference>
<evidence type="ECO:0000313" key="2">
    <source>
        <dbReference type="Proteomes" id="UP001162992"/>
    </source>
</evidence>
<sequence length="443" mass="49404">MMTKMEPTLVFDQLRSGSITMGNTQGHLQNPEFLSASRRFSRIELQELKKLWTSLAAQSRSNGQYVIASVFQVYYGIHGSLGARLFNLATQLRKDQRLYYEDFIILKAKYDRGSPDEVENICFQLLDLNGDGHVQRDEVEAVMLSILETVIGPQDAILYATLPDDSLQAFLNFSMKDDSEYGPTLSMDEFRHWCTVVPSVKKFLAGIFSSPGTAGTFGRQVPTLSIPGNMPSMILLRKEYAWHIAGILQTQEAQDWVLLYHSSVNGFSFNTFLKNVGIAQGCTILLVKDKHGYVYGGYASQTWERSSNFYGDMKSFLFSLHPRAAIYKPSGLNNNLQWCAINYTSESIPNGIGFGGQINHWALFISSSFDQGQTQPSVTFNSPILSERSDFVPDIIECWGVVIKGQGAGSKGVSALEGTILERFKEDRQIMNMVGMANASDSI</sequence>